<comment type="caution">
    <text evidence="2">The sequence shown here is derived from an EMBL/GenBank/DDBJ whole genome shotgun (WGS) entry which is preliminary data.</text>
</comment>
<feature type="compositionally biased region" description="Basic and acidic residues" evidence="1">
    <location>
        <begin position="75"/>
        <end position="90"/>
    </location>
</feature>
<protein>
    <submittedName>
        <fullName evidence="2">Uncharacterized protein</fullName>
    </submittedName>
</protein>
<sequence>MKIRIMRMAGIQETKRSAAKEEGVCVTKELKRDNQMRELANWNERWNISASSRRARLDGNRGRDLRPGTPRARVRHEIDRKKLESRSGQPLERDLNWDDLDGYPWPAEWPADVAVRPCLYLFYFVLM</sequence>
<organism evidence="2 3">
    <name type="scientific">Riccia fluitans</name>
    <dbReference type="NCBI Taxonomy" id="41844"/>
    <lineage>
        <taxon>Eukaryota</taxon>
        <taxon>Viridiplantae</taxon>
        <taxon>Streptophyta</taxon>
        <taxon>Embryophyta</taxon>
        <taxon>Marchantiophyta</taxon>
        <taxon>Marchantiopsida</taxon>
        <taxon>Marchantiidae</taxon>
        <taxon>Marchantiales</taxon>
        <taxon>Ricciaceae</taxon>
        <taxon>Riccia</taxon>
    </lineage>
</organism>
<keyword evidence="3" id="KW-1185">Reference proteome</keyword>
<feature type="region of interest" description="Disordered" evidence="1">
    <location>
        <begin position="56"/>
        <end position="90"/>
    </location>
</feature>
<gene>
    <name evidence="2" type="ORF">R1flu_006182</name>
</gene>
<dbReference type="Proteomes" id="UP001605036">
    <property type="component" value="Unassembled WGS sequence"/>
</dbReference>
<dbReference type="AlphaFoldDB" id="A0ABD1YW11"/>
<evidence type="ECO:0000313" key="2">
    <source>
        <dbReference type="EMBL" id="KAL2634703.1"/>
    </source>
</evidence>
<name>A0ABD1YW11_9MARC</name>
<proteinExistence type="predicted"/>
<accession>A0ABD1YW11</accession>
<evidence type="ECO:0000256" key="1">
    <source>
        <dbReference type="SAM" id="MobiDB-lite"/>
    </source>
</evidence>
<feature type="compositionally biased region" description="Basic and acidic residues" evidence="1">
    <location>
        <begin position="56"/>
        <end position="66"/>
    </location>
</feature>
<evidence type="ECO:0000313" key="3">
    <source>
        <dbReference type="Proteomes" id="UP001605036"/>
    </source>
</evidence>
<reference evidence="2 3" key="1">
    <citation type="submission" date="2024-09" db="EMBL/GenBank/DDBJ databases">
        <title>Chromosome-scale assembly of Riccia fluitans.</title>
        <authorList>
            <person name="Paukszto L."/>
            <person name="Sawicki J."/>
            <person name="Karawczyk K."/>
            <person name="Piernik-Szablinska J."/>
            <person name="Szczecinska M."/>
            <person name="Mazdziarz M."/>
        </authorList>
    </citation>
    <scope>NUCLEOTIDE SEQUENCE [LARGE SCALE GENOMIC DNA]</scope>
    <source>
        <strain evidence="2">Rf_01</strain>
        <tissue evidence="2">Aerial parts of the thallus</tissue>
    </source>
</reference>
<dbReference type="EMBL" id="JBHFFA010000003">
    <property type="protein sequence ID" value="KAL2634703.1"/>
    <property type="molecule type" value="Genomic_DNA"/>
</dbReference>